<dbReference type="InterPro" id="IPR011042">
    <property type="entry name" value="6-blade_b-propeller_TolB-like"/>
</dbReference>
<feature type="signal peptide" evidence="2">
    <location>
        <begin position="1"/>
        <end position="24"/>
    </location>
</feature>
<name>A0A255EAR3_9ACTN</name>
<dbReference type="Gene3D" id="2.120.10.30">
    <property type="entry name" value="TolB, C-terminal domain"/>
    <property type="match status" value="1"/>
</dbReference>
<feature type="region of interest" description="Disordered" evidence="1">
    <location>
        <begin position="26"/>
        <end position="69"/>
    </location>
</feature>
<dbReference type="PANTHER" id="PTHR19328">
    <property type="entry name" value="HEDGEHOG-INTERACTING PROTEIN"/>
    <property type="match status" value="1"/>
</dbReference>
<protein>
    <submittedName>
        <fullName evidence="4">Glucose sorbosone dehydrogenase</fullName>
    </submittedName>
</protein>
<dbReference type="InterPro" id="IPR006311">
    <property type="entry name" value="TAT_signal"/>
</dbReference>
<dbReference type="InterPro" id="IPR011041">
    <property type="entry name" value="Quinoprot_gluc/sorb_DH_b-prop"/>
</dbReference>
<accession>A0A255EAR3</accession>
<dbReference type="RefSeq" id="WP_094451338.1">
    <property type="nucleotide sequence ID" value="NZ_NMVI01000025.1"/>
</dbReference>
<feature type="compositionally biased region" description="Low complexity" evidence="1">
    <location>
        <begin position="34"/>
        <end position="50"/>
    </location>
</feature>
<keyword evidence="2" id="KW-0732">Signal</keyword>
<evidence type="ECO:0000259" key="3">
    <source>
        <dbReference type="Pfam" id="PF07995"/>
    </source>
</evidence>
<sequence>MSGHRDARRSLLLGLAGGGALALAACSSEPQQESTPAPSGSAPASSGAGPTTPPPSSPSPTPTPTSAIPAEPVEIGEVVEQVTGLTSPWGVALLADGRLLVSERDTALIKVVDGDQVSELAEVPGVRHGGEGGLLGLALRPGGQELFVHHTASSDNRVVAASWDGQTLGEFRDVLTGMPRATIHNGGQLLFGSADELYVSAGDGNERPTEQQEDSLGGKILRITPDGQPVEGNPFGNEVFSMGHRNVQGLALDHEGRLWASEFGDKYQDELNLIEAGNNYGWPDAEGDEGNDGFTAPQVSWPTSQASPSGLAYAAGSLWMSGLRGERLWQIPMTPDGGLGEPKAWFEGEYGRLRAVVAIDETTLLVGTSNTDGRGDVRDGDDRLLRLTLG</sequence>
<evidence type="ECO:0000256" key="1">
    <source>
        <dbReference type="SAM" id="MobiDB-lite"/>
    </source>
</evidence>
<evidence type="ECO:0000256" key="2">
    <source>
        <dbReference type="SAM" id="SignalP"/>
    </source>
</evidence>
<dbReference type="EMBL" id="NMVI01000025">
    <property type="protein sequence ID" value="OYN85233.1"/>
    <property type="molecule type" value="Genomic_DNA"/>
</dbReference>
<gene>
    <name evidence="4" type="ORF">CGZ92_10490</name>
</gene>
<evidence type="ECO:0000313" key="5">
    <source>
        <dbReference type="Proteomes" id="UP000216533"/>
    </source>
</evidence>
<organism evidence="4 5">
    <name type="scientific">Parenemella sanctibonifatiensis</name>
    <dbReference type="NCBI Taxonomy" id="2016505"/>
    <lineage>
        <taxon>Bacteria</taxon>
        <taxon>Bacillati</taxon>
        <taxon>Actinomycetota</taxon>
        <taxon>Actinomycetes</taxon>
        <taxon>Propionibacteriales</taxon>
        <taxon>Propionibacteriaceae</taxon>
        <taxon>Parenemella</taxon>
    </lineage>
</organism>
<dbReference type="PANTHER" id="PTHR19328:SF13">
    <property type="entry name" value="HIPL1 PROTEIN"/>
    <property type="match status" value="1"/>
</dbReference>
<feature type="chain" id="PRO_5013373027" evidence="2">
    <location>
        <begin position="25"/>
        <end position="390"/>
    </location>
</feature>
<dbReference type="SUPFAM" id="SSF50952">
    <property type="entry name" value="Soluble quinoprotein glucose dehydrogenase"/>
    <property type="match status" value="1"/>
</dbReference>
<evidence type="ECO:0000313" key="4">
    <source>
        <dbReference type="EMBL" id="OYN85233.1"/>
    </source>
</evidence>
<dbReference type="PROSITE" id="PS51257">
    <property type="entry name" value="PROKAR_LIPOPROTEIN"/>
    <property type="match status" value="1"/>
</dbReference>
<feature type="compositionally biased region" description="Pro residues" evidence="1">
    <location>
        <begin position="51"/>
        <end position="63"/>
    </location>
</feature>
<feature type="domain" description="Glucose/Sorbosone dehydrogenase" evidence="3">
    <location>
        <begin position="85"/>
        <end position="374"/>
    </location>
</feature>
<dbReference type="InterPro" id="IPR012938">
    <property type="entry name" value="Glc/Sorbosone_DH"/>
</dbReference>
<dbReference type="PROSITE" id="PS51318">
    <property type="entry name" value="TAT"/>
    <property type="match status" value="1"/>
</dbReference>
<reference evidence="4 5" key="1">
    <citation type="submission" date="2017-07" db="EMBL/GenBank/DDBJ databases">
        <title>Draft whole genome sequences of clinical Proprionibacteriaceae strains.</title>
        <authorList>
            <person name="Bernier A.-M."/>
            <person name="Bernard K."/>
            <person name="Domingo M.-C."/>
        </authorList>
    </citation>
    <scope>NUCLEOTIDE SEQUENCE [LARGE SCALE GENOMIC DNA]</scope>
    <source>
        <strain evidence="4 5">NML 160184</strain>
    </source>
</reference>
<dbReference type="AlphaFoldDB" id="A0A255EAR3"/>
<dbReference type="Proteomes" id="UP000216533">
    <property type="component" value="Unassembled WGS sequence"/>
</dbReference>
<dbReference type="Pfam" id="PF07995">
    <property type="entry name" value="GSDH"/>
    <property type="match status" value="1"/>
</dbReference>
<comment type="caution">
    <text evidence="4">The sequence shown here is derived from an EMBL/GenBank/DDBJ whole genome shotgun (WGS) entry which is preliminary data.</text>
</comment>
<proteinExistence type="predicted"/>